<dbReference type="Gramene" id="mRNA:HanXRQr2_Chr13g0593291">
    <property type="protein sequence ID" value="mRNA:HanXRQr2_Chr13g0593291"/>
    <property type="gene ID" value="HanXRQr2_Chr13g0593291"/>
</dbReference>
<gene>
    <name evidence="3" type="ORF">HanXRQr2_Chr13g0593291</name>
</gene>
<keyword evidence="4" id="KW-1185">Reference proteome</keyword>
<sequence length="420" mass="46672">MWSDFFGVCNLRLPLTVFVAEVLEWYILHISQLNPFGMIQVRNFEYTFRAFGIEPTVGDFRRFYQMTVSMGFFSFRQRDGGPKLMVPPKGLTKWKTKFFYIKAAAITARLTFRNVADPIIPETISVPKADKMDWFLRLRIIGWKKDAPLWRMFCLDFKGKVEVLAYVDGEEGLNHTIRDNFRLPERDTMEAVLPQGKGDRGALEDPDATGFPKQHMEKHGDNRLRRPKKPHEPVVVPPLVPEVAGISRIRLRKYNDYVVVSDTLEGLGVPGGGAAAGGSSAGSKPATDKKRKGDAAAAGGQKGPKLRRTRTAAISQPKPAVTTKTGEEQVFELATPPSSPKAADVEVQKEDWRSPSIEVVTPPAVRAGDTAKKPTVQTIDDMLDSSNNLIDQHNAGNQGESQSPLLLRSLSPPLLRRLPV</sequence>
<dbReference type="AlphaFoldDB" id="A0A9K3HCW6"/>
<evidence type="ECO:0000313" key="4">
    <source>
        <dbReference type="Proteomes" id="UP000215914"/>
    </source>
</evidence>
<dbReference type="PANTHER" id="PTHR31099">
    <property type="entry name" value="OS06G0165300 PROTEIN"/>
    <property type="match status" value="1"/>
</dbReference>
<organism evidence="3 4">
    <name type="scientific">Helianthus annuus</name>
    <name type="common">Common sunflower</name>
    <dbReference type="NCBI Taxonomy" id="4232"/>
    <lineage>
        <taxon>Eukaryota</taxon>
        <taxon>Viridiplantae</taxon>
        <taxon>Streptophyta</taxon>
        <taxon>Embryophyta</taxon>
        <taxon>Tracheophyta</taxon>
        <taxon>Spermatophyta</taxon>
        <taxon>Magnoliopsida</taxon>
        <taxon>eudicotyledons</taxon>
        <taxon>Gunneridae</taxon>
        <taxon>Pentapetalae</taxon>
        <taxon>asterids</taxon>
        <taxon>campanulids</taxon>
        <taxon>Asterales</taxon>
        <taxon>Asteraceae</taxon>
        <taxon>Asteroideae</taxon>
        <taxon>Heliantheae alliance</taxon>
        <taxon>Heliantheae</taxon>
        <taxon>Helianthus</taxon>
    </lineage>
</organism>
<feature type="domain" description="Transposase (putative) gypsy type" evidence="2">
    <location>
        <begin position="8"/>
        <end position="66"/>
    </location>
</feature>
<dbReference type="Proteomes" id="UP000215914">
    <property type="component" value="Unassembled WGS sequence"/>
</dbReference>
<reference evidence="3" key="2">
    <citation type="submission" date="2020-06" db="EMBL/GenBank/DDBJ databases">
        <title>Helianthus annuus Genome sequencing and assembly Release 2.</title>
        <authorList>
            <person name="Gouzy J."/>
            <person name="Langlade N."/>
            <person name="Munos S."/>
        </authorList>
    </citation>
    <scope>NUCLEOTIDE SEQUENCE</scope>
    <source>
        <tissue evidence="3">Leaves</tissue>
    </source>
</reference>
<comment type="caution">
    <text evidence="3">The sequence shown here is derived from an EMBL/GenBank/DDBJ whole genome shotgun (WGS) entry which is preliminary data.</text>
</comment>
<evidence type="ECO:0000313" key="3">
    <source>
        <dbReference type="EMBL" id="KAF5773844.1"/>
    </source>
</evidence>
<dbReference type="InterPro" id="IPR007321">
    <property type="entry name" value="Transposase_28"/>
</dbReference>
<dbReference type="EMBL" id="MNCJ02000328">
    <property type="protein sequence ID" value="KAF5773844.1"/>
    <property type="molecule type" value="Genomic_DNA"/>
</dbReference>
<accession>A0A9K3HCW6</accession>
<evidence type="ECO:0000259" key="2">
    <source>
        <dbReference type="Pfam" id="PF04195"/>
    </source>
</evidence>
<feature type="region of interest" description="Disordered" evidence="1">
    <location>
        <begin position="273"/>
        <end position="412"/>
    </location>
</feature>
<feature type="compositionally biased region" description="Basic and acidic residues" evidence="1">
    <location>
        <begin position="214"/>
        <end position="224"/>
    </location>
</feature>
<feature type="compositionally biased region" description="Basic and acidic residues" evidence="1">
    <location>
        <begin position="343"/>
        <end position="353"/>
    </location>
</feature>
<dbReference type="Pfam" id="PF04195">
    <property type="entry name" value="Transposase_28"/>
    <property type="match status" value="1"/>
</dbReference>
<protein>
    <recommendedName>
        <fullName evidence="2">Transposase (putative) gypsy type domain-containing protein</fullName>
    </recommendedName>
</protein>
<proteinExistence type="predicted"/>
<reference evidence="3" key="1">
    <citation type="journal article" date="2017" name="Nature">
        <title>The sunflower genome provides insights into oil metabolism, flowering and Asterid evolution.</title>
        <authorList>
            <person name="Badouin H."/>
            <person name="Gouzy J."/>
            <person name="Grassa C.J."/>
            <person name="Murat F."/>
            <person name="Staton S.E."/>
            <person name="Cottret L."/>
            <person name="Lelandais-Briere C."/>
            <person name="Owens G.L."/>
            <person name="Carrere S."/>
            <person name="Mayjonade B."/>
            <person name="Legrand L."/>
            <person name="Gill N."/>
            <person name="Kane N.C."/>
            <person name="Bowers J.E."/>
            <person name="Hubner S."/>
            <person name="Bellec A."/>
            <person name="Berard A."/>
            <person name="Berges H."/>
            <person name="Blanchet N."/>
            <person name="Boniface M.C."/>
            <person name="Brunel D."/>
            <person name="Catrice O."/>
            <person name="Chaidir N."/>
            <person name="Claudel C."/>
            <person name="Donnadieu C."/>
            <person name="Faraut T."/>
            <person name="Fievet G."/>
            <person name="Helmstetter N."/>
            <person name="King M."/>
            <person name="Knapp S.J."/>
            <person name="Lai Z."/>
            <person name="Le Paslier M.C."/>
            <person name="Lippi Y."/>
            <person name="Lorenzon L."/>
            <person name="Mandel J.R."/>
            <person name="Marage G."/>
            <person name="Marchand G."/>
            <person name="Marquand E."/>
            <person name="Bret-Mestries E."/>
            <person name="Morien E."/>
            <person name="Nambeesan S."/>
            <person name="Nguyen T."/>
            <person name="Pegot-Espagnet P."/>
            <person name="Pouilly N."/>
            <person name="Raftis F."/>
            <person name="Sallet E."/>
            <person name="Schiex T."/>
            <person name="Thomas J."/>
            <person name="Vandecasteele C."/>
            <person name="Vares D."/>
            <person name="Vear F."/>
            <person name="Vautrin S."/>
            <person name="Crespi M."/>
            <person name="Mangin B."/>
            <person name="Burke J.M."/>
            <person name="Salse J."/>
            <person name="Munos S."/>
            <person name="Vincourt P."/>
            <person name="Rieseberg L.H."/>
            <person name="Langlade N.B."/>
        </authorList>
    </citation>
    <scope>NUCLEOTIDE SEQUENCE</scope>
    <source>
        <tissue evidence="3">Leaves</tissue>
    </source>
</reference>
<feature type="compositionally biased region" description="Low complexity" evidence="1">
    <location>
        <begin position="403"/>
        <end position="412"/>
    </location>
</feature>
<evidence type="ECO:0000256" key="1">
    <source>
        <dbReference type="SAM" id="MobiDB-lite"/>
    </source>
</evidence>
<feature type="compositionally biased region" description="Polar residues" evidence="1">
    <location>
        <begin position="384"/>
        <end position="402"/>
    </location>
</feature>
<dbReference type="PANTHER" id="PTHR31099:SF49">
    <property type="entry name" value="MYOSIN HEAVY CHAIN-LIKE PROTEIN"/>
    <property type="match status" value="1"/>
</dbReference>
<feature type="region of interest" description="Disordered" evidence="1">
    <location>
        <begin position="195"/>
        <end position="235"/>
    </location>
</feature>
<name>A0A9K3HCW6_HELAN</name>